<keyword evidence="3" id="KW-1185">Reference proteome</keyword>
<feature type="region of interest" description="Disordered" evidence="1">
    <location>
        <begin position="57"/>
        <end position="110"/>
    </location>
</feature>
<comment type="caution">
    <text evidence="2">The sequence shown here is derived from an EMBL/GenBank/DDBJ whole genome shotgun (WGS) entry which is preliminary data.</text>
</comment>
<protein>
    <submittedName>
        <fullName evidence="2">Uncharacterized protein</fullName>
    </submittedName>
</protein>
<evidence type="ECO:0000313" key="3">
    <source>
        <dbReference type="Proteomes" id="UP000652761"/>
    </source>
</evidence>
<reference evidence="2" key="1">
    <citation type="submission" date="2017-07" db="EMBL/GenBank/DDBJ databases">
        <title>Taro Niue Genome Assembly and Annotation.</title>
        <authorList>
            <person name="Atibalentja N."/>
            <person name="Keating K."/>
            <person name="Fields C.J."/>
        </authorList>
    </citation>
    <scope>NUCLEOTIDE SEQUENCE</scope>
    <source>
        <strain evidence="2">Niue_2</strain>
        <tissue evidence="2">Leaf</tissue>
    </source>
</reference>
<feature type="compositionally biased region" description="Pro residues" evidence="1">
    <location>
        <begin position="21"/>
        <end position="37"/>
    </location>
</feature>
<evidence type="ECO:0000256" key="1">
    <source>
        <dbReference type="SAM" id="MobiDB-lite"/>
    </source>
</evidence>
<accession>A0A843X867</accession>
<dbReference type="AlphaFoldDB" id="A0A843X867"/>
<gene>
    <name evidence="2" type="ORF">Taro_048376</name>
</gene>
<name>A0A843X867_COLES</name>
<feature type="compositionally biased region" description="Polar residues" evidence="1">
    <location>
        <begin position="75"/>
        <end position="87"/>
    </location>
</feature>
<evidence type="ECO:0000313" key="2">
    <source>
        <dbReference type="EMBL" id="MQM15430.1"/>
    </source>
</evidence>
<feature type="region of interest" description="Disordered" evidence="1">
    <location>
        <begin position="14"/>
        <end position="37"/>
    </location>
</feature>
<dbReference type="EMBL" id="NMUH01006514">
    <property type="protein sequence ID" value="MQM15430.1"/>
    <property type="molecule type" value="Genomic_DNA"/>
</dbReference>
<feature type="compositionally biased region" description="Low complexity" evidence="1">
    <location>
        <begin position="88"/>
        <end position="107"/>
    </location>
</feature>
<organism evidence="2 3">
    <name type="scientific">Colocasia esculenta</name>
    <name type="common">Wild taro</name>
    <name type="synonym">Arum esculentum</name>
    <dbReference type="NCBI Taxonomy" id="4460"/>
    <lineage>
        <taxon>Eukaryota</taxon>
        <taxon>Viridiplantae</taxon>
        <taxon>Streptophyta</taxon>
        <taxon>Embryophyta</taxon>
        <taxon>Tracheophyta</taxon>
        <taxon>Spermatophyta</taxon>
        <taxon>Magnoliopsida</taxon>
        <taxon>Liliopsida</taxon>
        <taxon>Araceae</taxon>
        <taxon>Aroideae</taxon>
        <taxon>Colocasieae</taxon>
        <taxon>Colocasia</taxon>
    </lineage>
</organism>
<feature type="region of interest" description="Disordered" evidence="1">
    <location>
        <begin position="126"/>
        <end position="150"/>
    </location>
</feature>
<dbReference type="Proteomes" id="UP000652761">
    <property type="component" value="Unassembled WGS sequence"/>
</dbReference>
<feature type="non-terminal residue" evidence="2">
    <location>
        <position position="1"/>
    </location>
</feature>
<proteinExistence type="predicted"/>
<sequence>MSVAKSVSDALFSPATNLSLPPFPPVDPTPTFPSPFPPVAEELAAAAAAAAAAVDSRRHRRCRHRGGDPRLLQPLWTTSSPLPCRTQSPASPCSPSTVPTSSASSPSNMDLSTGFTWEVAAGDCGGPGAVQGGGDKKFKSVRNRSLPSPISGLPLHQKGLFFT</sequence>